<dbReference type="Pfam" id="PF03181">
    <property type="entry name" value="BURP"/>
    <property type="match status" value="1"/>
</dbReference>
<evidence type="ECO:0000313" key="4">
    <source>
        <dbReference type="EMBL" id="KAK7386840.1"/>
    </source>
</evidence>
<dbReference type="InterPro" id="IPR004873">
    <property type="entry name" value="BURP_dom"/>
</dbReference>
<dbReference type="InterPro" id="IPR044816">
    <property type="entry name" value="BURP"/>
</dbReference>
<dbReference type="PANTHER" id="PTHR31236:SF39">
    <property type="entry name" value="EMBRYONIC ABUNDANT-LIKE PROTEIN"/>
    <property type="match status" value="1"/>
</dbReference>
<feature type="chain" id="PRO_5044711329" description="BURP domain-containing protein" evidence="1">
    <location>
        <begin position="20"/>
        <end position="276"/>
    </location>
</feature>
<protein>
    <recommendedName>
        <fullName evidence="2">BURP domain-containing protein</fullName>
    </recommendedName>
</protein>
<dbReference type="EMBL" id="JAYMYS010000007">
    <property type="protein sequence ID" value="KAK7386840.1"/>
    <property type="molecule type" value="Genomic_DNA"/>
</dbReference>
<sequence>MEFRCLVISFSILFFLAHAEKSHGRLSVPDDEDLWQSVWPNTPIPTALRDLLNPLPSGVEDDLAKQIDDDTQNPITLFYKEELYPGKTMKVHFGKPEEPPASVSLWQKEIKNPEKEILNFANVCMKNDEAKGEHRFCATSLGSLMGFAISKMGKNIQALSSSFVKKQEEYTVEGVQNLGDKAVVCHRLNFLKVAFYCHEVHQSTYFMVPLVTADGTKTQTLAVCHLNTSSMNHQLLQHLMGVDPGNNPVCHFFGNKTILWVPNLAMDPEYQTEIVA</sequence>
<feature type="domain" description="BURP" evidence="2">
    <location>
        <begin position="77"/>
        <end position="263"/>
    </location>
</feature>
<keyword evidence="6" id="KW-1185">Reference proteome</keyword>
<feature type="signal peptide" evidence="1">
    <location>
        <begin position="1"/>
        <end position="19"/>
    </location>
</feature>
<reference evidence="5 6" key="1">
    <citation type="submission" date="2024-01" db="EMBL/GenBank/DDBJ databases">
        <title>The genomes of 5 underutilized Papilionoideae crops provide insights into root nodulation and disease resistanc.</title>
        <authorList>
            <person name="Jiang F."/>
        </authorList>
    </citation>
    <scope>NUCLEOTIDE SEQUENCE [LARGE SCALE GENOMIC DNA]</scope>
    <source>
        <strain evidence="5">DUOXIRENSHENG_FW03</strain>
        <tissue evidence="5">Leaves</tissue>
    </source>
</reference>
<proteinExistence type="predicted"/>
<organism evidence="5 6">
    <name type="scientific">Psophocarpus tetragonolobus</name>
    <name type="common">Winged bean</name>
    <name type="synonym">Dolichos tetragonolobus</name>
    <dbReference type="NCBI Taxonomy" id="3891"/>
    <lineage>
        <taxon>Eukaryota</taxon>
        <taxon>Viridiplantae</taxon>
        <taxon>Streptophyta</taxon>
        <taxon>Embryophyta</taxon>
        <taxon>Tracheophyta</taxon>
        <taxon>Spermatophyta</taxon>
        <taxon>Magnoliopsida</taxon>
        <taxon>eudicotyledons</taxon>
        <taxon>Gunneridae</taxon>
        <taxon>Pentapetalae</taxon>
        <taxon>rosids</taxon>
        <taxon>fabids</taxon>
        <taxon>Fabales</taxon>
        <taxon>Fabaceae</taxon>
        <taxon>Papilionoideae</taxon>
        <taxon>50 kb inversion clade</taxon>
        <taxon>NPAAA clade</taxon>
        <taxon>indigoferoid/millettioid clade</taxon>
        <taxon>Phaseoleae</taxon>
        <taxon>Psophocarpus</taxon>
    </lineage>
</organism>
<dbReference type="AlphaFoldDB" id="A0AAN9S0U6"/>
<dbReference type="PANTHER" id="PTHR31236">
    <property type="entry name" value="BURP DOMAIN PROTEIN USPL1-LIKE"/>
    <property type="match status" value="1"/>
</dbReference>
<keyword evidence="1" id="KW-0732">Signal</keyword>
<dbReference type="EMBL" id="JAYMYS010000007">
    <property type="protein sequence ID" value="KAK7386841.1"/>
    <property type="molecule type" value="Genomic_DNA"/>
</dbReference>
<evidence type="ECO:0000313" key="3">
    <source>
        <dbReference type="EMBL" id="KAK7386839.1"/>
    </source>
</evidence>
<evidence type="ECO:0000256" key="1">
    <source>
        <dbReference type="SAM" id="SignalP"/>
    </source>
</evidence>
<dbReference type="PROSITE" id="PS51277">
    <property type="entry name" value="BURP"/>
    <property type="match status" value="1"/>
</dbReference>
<comment type="caution">
    <text evidence="5">The sequence shown here is derived from an EMBL/GenBank/DDBJ whole genome shotgun (WGS) entry which is preliminary data.</text>
</comment>
<dbReference type="Proteomes" id="UP001386955">
    <property type="component" value="Unassembled WGS sequence"/>
</dbReference>
<dbReference type="SMART" id="SM01045">
    <property type="entry name" value="BURP"/>
    <property type="match status" value="1"/>
</dbReference>
<evidence type="ECO:0000313" key="6">
    <source>
        <dbReference type="Proteomes" id="UP001386955"/>
    </source>
</evidence>
<evidence type="ECO:0000313" key="5">
    <source>
        <dbReference type="EMBL" id="KAK7386841.1"/>
    </source>
</evidence>
<evidence type="ECO:0000259" key="2">
    <source>
        <dbReference type="PROSITE" id="PS51277"/>
    </source>
</evidence>
<accession>A0AAN9S0U6</accession>
<dbReference type="EMBL" id="JAYMYS010000007">
    <property type="protein sequence ID" value="KAK7386839.1"/>
    <property type="molecule type" value="Genomic_DNA"/>
</dbReference>
<gene>
    <name evidence="3" type="ORF">VNO78_27177</name>
    <name evidence="4" type="ORF">VNO78_27178</name>
    <name evidence="5" type="ORF">VNO78_27179</name>
</gene>
<name>A0AAN9S0U6_PSOTE</name>